<reference evidence="1 2" key="1">
    <citation type="submission" date="2019-11" db="EMBL/GenBank/DDBJ databases">
        <title>Whole genome sequence of Oryza granulata.</title>
        <authorList>
            <person name="Li W."/>
        </authorList>
    </citation>
    <scope>NUCLEOTIDE SEQUENCE [LARGE SCALE GENOMIC DNA]</scope>
    <source>
        <strain evidence="2">cv. Menghai</strain>
        <tissue evidence="1">Leaf</tissue>
    </source>
</reference>
<accession>A0A6G1EE52</accession>
<protein>
    <recommendedName>
        <fullName evidence="3">Protein kinase domain-containing protein</fullName>
    </recommendedName>
</protein>
<dbReference type="AlphaFoldDB" id="A0A6G1EE52"/>
<evidence type="ECO:0000313" key="2">
    <source>
        <dbReference type="Proteomes" id="UP000479710"/>
    </source>
</evidence>
<keyword evidence="2" id="KW-1185">Reference proteome</keyword>
<evidence type="ECO:0000313" key="1">
    <source>
        <dbReference type="EMBL" id="KAF0922866.1"/>
    </source>
</evidence>
<comment type="caution">
    <text evidence="1">The sequence shown here is derived from an EMBL/GenBank/DDBJ whole genome shotgun (WGS) entry which is preliminary data.</text>
</comment>
<proteinExistence type="predicted"/>
<evidence type="ECO:0008006" key="3">
    <source>
        <dbReference type="Google" id="ProtNLM"/>
    </source>
</evidence>
<dbReference type="Gene3D" id="3.30.200.20">
    <property type="entry name" value="Phosphorylase Kinase, domain 1"/>
    <property type="match status" value="1"/>
</dbReference>
<sequence length="83" mass="8651">MGYLSCRADSSVATCRSITAISPLPLSRRSGPSRRLPAAAKEEGEAAAAIERFAYDELEAATSHFADAALLGRGSHGAVYKAP</sequence>
<dbReference type="OrthoDB" id="4062651at2759"/>
<organism evidence="1 2">
    <name type="scientific">Oryza meyeriana var. granulata</name>
    <dbReference type="NCBI Taxonomy" id="110450"/>
    <lineage>
        <taxon>Eukaryota</taxon>
        <taxon>Viridiplantae</taxon>
        <taxon>Streptophyta</taxon>
        <taxon>Embryophyta</taxon>
        <taxon>Tracheophyta</taxon>
        <taxon>Spermatophyta</taxon>
        <taxon>Magnoliopsida</taxon>
        <taxon>Liliopsida</taxon>
        <taxon>Poales</taxon>
        <taxon>Poaceae</taxon>
        <taxon>BOP clade</taxon>
        <taxon>Oryzoideae</taxon>
        <taxon>Oryzeae</taxon>
        <taxon>Oryzinae</taxon>
        <taxon>Oryza</taxon>
        <taxon>Oryza meyeriana</taxon>
    </lineage>
</organism>
<dbReference type="Proteomes" id="UP000479710">
    <property type="component" value="Unassembled WGS sequence"/>
</dbReference>
<dbReference type="EMBL" id="SPHZ02000003">
    <property type="protein sequence ID" value="KAF0922866.1"/>
    <property type="molecule type" value="Genomic_DNA"/>
</dbReference>
<gene>
    <name evidence="1" type="ORF">E2562_002115</name>
</gene>
<name>A0A6G1EE52_9ORYZ</name>